<keyword evidence="5" id="KW-1185">Reference proteome</keyword>
<dbReference type="CDD" id="cd01448">
    <property type="entry name" value="TST_Repeat_1"/>
    <property type="match status" value="1"/>
</dbReference>
<feature type="domain" description="Rhodanese" evidence="3">
    <location>
        <begin position="45"/>
        <end position="163"/>
    </location>
</feature>
<keyword evidence="1" id="KW-0808">Transferase</keyword>
<keyword evidence="2" id="KW-0677">Repeat</keyword>
<dbReference type="InterPro" id="IPR001763">
    <property type="entry name" value="Rhodanese-like_dom"/>
</dbReference>
<dbReference type="Gene3D" id="3.40.250.10">
    <property type="entry name" value="Rhodanese-like domain"/>
    <property type="match status" value="2"/>
</dbReference>
<sequence>MLLRFLPKRTPSLGRFISARYMTSGSIFGDSCPLVVTPKQLYDLPSGSVTVLDASWHMPNSPRKAKEEFLSKRLPNAQFLDLDEVASPHELGLKHMIPSEETFAGACETLGITPQSHVVIYDSHGVFSSPRALFMFRAFGHERSSILNGGLPNWEAHGCQVETGEVKPSKKAKYPAPRLDNSIIRSYEQMISNAQHDPSEQSIAELVLDARSKGRYLGVDPEPRPGLSSGHMPHSLSLPFNAFLDTNTFKPSPDAAEVSYTTVRTSQEIIETLRDAVGDEKLKEIVEGKRGVVTSCGSGMTAGVLWLGLKLLGVDKVALYDESWTGYAMRESSPIVKSE</sequence>
<dbReference type="PANTHER" id="PTHR11364">
    <property type="entry name" value="THIOSULFATE SULFERTANSFERASE"/>
    <property type="match status" value="1"/>
</dbReference>
<reference evidence="4 5" key="1">
    <citation type="submission" date="2022-09" db="EMBL/GenBank/DDBJ databases">
        <authorList>
            <person name="Palmer J.M."/>
        </authorList>
    </citation>
    <scope>NUCLEOTIDE SEQUENCE [LARGE SCALE GENOMIC DNA]</scope>
    <source>
        <strain evidence="4 5">DSM 7382</strain>
    </source>
</reference>
<dbReference type="Pfam" id="PF00581">
    <property type="entry name" value="Rhodanese"/>
    <property type="match status" value="1"/>
</dbReference>
<evidence type="ECO:0000256" key="2">
    <source>
        <dbReference type="ARBA" id="ARBA00022737"/>
    </source>
</evidence>
<evidence type="ECO:0000313" key="5">
    <source>
        <dbReference type="Proteomes" id="UP001385951"/>
    </source>
</evidence>
<dbReference type="GO" id="GO:0004792">
    <property type="term" value="F:thiosulfate-cyanide sulfurtransferase activity"/>
    <property type="evidence" value="ECO:0007669"/>
    <property type="project" value="TreeGrafter"/>
</dbReference>
<dbReference type="Proteomes" id="UP001385951">
    <property type="component" value="Unassembled WGS sequence"/>
</dbReference>
<dbReference type="AlphaFoldDB" id="A0AAW0GTR1"/>
<evidence type="ECO:0000256" key="1">
    <source>
        <dbReference type="ARBA" id="ARBA00022679"/>
    </source>
</evidence>
<proteinExistence type="predicted"/>
<dbReference type="PROSITE" id="PS50206">
    <property type="entry name" value="RHODANESE_3"/>
    <property type="match status" value="2"/>
</dbReference>
<name>A0AAW0GTR1_9APHY</name>
<dbReference type="CDD" id="cd01449">
    <property type="entry name" value="TST_Repeat_2"/>
    <property type="match status" value="1"/>
</dbReference>
<organism evidence="4 5">
    <name type="scientific">Cerrena zonata</name>
    <dbReference type="NCBI Taxonomy" id="2478898"/>
    <lineage>
        <taxon>Eukaryota</taxon>
        <taxon>Fungi</taxon>
        <taxon>Dikarya</taxon>
        <taxon>Basidiomycota</taxon>
        <taxon>Agaricomycotina</taxon>
        <taxon>Agaricomycetes</taxon>
        <taxon>Polyporales</taxon>
        <taxon>Cerrenaceae</taxon>
        <taxon>Cerrena</taxon>
    </lineage>
</organism>
<feature type="domain" description="Rhodanese" evidence="3">
    <location>
        <begin position="206"/>
        <end position="336"/>
    </location>
</feature>
<protein>
    <recommendedName>
        <fullName evidence="3">Rhodanese domain-containing protein</fullName>
    </recommendedName>
</protein>
<accession>A0AAW0GTR1</accession>
<gene>
    <name evidence="4" type="ORF">QCA50_001615</name>
</gene>
<dbReference type="InterPro" id="IPR045078">
    <property type="entry name" value="TST/MPST-like"/>
</dbReference>
<dbReference type="SUPFAM" id="SSF52821">
    <property type="entry name" value="Rhodanese/Cell cycle control phosphatase"/>
    <property type="match status" value="2"/>
</dbReference>
<dbReference type="SMART" id="SM00450">
    <property type="entry name" value="RHOD"/>
    <property type="match status" value="2"/>
</dbReference>
<dbReference type="EMBL" id="JASBNA010000002">
    <property type="protein sequence ID" value="KAK7694429.1"/>
    <property type="molecule type" value="Genomic_DNA"/>
</dbReference>
<dbReference type="PANTHER" id="PTHR11364:SF27">
    <property type="entry name" value="SULFURTRANSFERASE"/>
    <property type="match status" value="1"/>
</dbReference>
<evidence type="ECO:0000259" key="3">
    <source>
        <dbReference type="PROSITE" id="PS50206"/>
    </source>
</evidence>
<comment type="caution">
    <text evidence="4">The sequence shown here is derived from an EMBL/GenBank/DDBJ whole genome shotgun (WGS) entry which is preliminary data.</text>
</comment>
<dbReference type="GO" id="GO:0005739">
    <property type="term" value="C:mitochondrion"/>
    <property type="evidence" value="ECO:0007669"/>
    <property type="project" value="TreeGrafter"/>
</dbReference>
<dbReference type="InterPro" id="IPR036873">
    <property type="entry name" value="Rhodanese-like_dom_sf"/>
</dbReference>
<evidence type="ECO:0000313" key="4">
    <source>
        <dbReference type="EMBL" id="KAK7694429.1"/>
    </source>
</evidence>